<dbReference type="Proteomes" id="UP000291213">
    <property type="component" value="Unassembled WGS sequence"/>
</dbReference>
<dbReference type="Gene3D" id="1.10.10.10">
    <property type="entry name" value="Winged helix-like DNA-binding domain superfamily/Winged helix DNA-binding domain"/>
    <property type="match status" value="1"/>
</dbReference>
<feature type="domain" description="ArnR1-like winged-helix" evidence="1">
    <location>
        <begin position="10"/>
        <end position="53"/>
    </location>
</feature>
<proteinExistence type="predicted"/>
<dbReference type="InterPro" id="IPR036390">
    <property type="entry name" value="WH_DNA-bd_sf"/>
</dbReference>
<dbReference type="InterPro" id="IPR054040">
    <property type="entry name" value="WHD_ArnR1"/>
</dbReference>
<dbReference type="EMBL" id="BDMD01000011">
    <property type="protein sequence ID" value="GBF08574.1"/>
    <property type="molecule type" value="Genomic_DNA"/>
</dbReference>
<dbReference type="InterPro" id="IPR036388">
    <property type="entry name" value="WH-like_DNA-bd_sf"/>
</dbReference>
<evidence type="ECO:0000259" key="1">
    <source>
        <dbReference type="Pfam" id="PF22166"/>
    </source>
</evidence>
<evidence type="ECO:0000313" key="2">
    <source>
        <dbReference type="EMBL" id="GBF08574.1"/>
    </source>
</evidence>
<dbReference type="Pfam" id="PF22166">
    <property type="entry name" value="WHD_ArnR1"/>
    <property type="match status" value="1"/>
</dbReference>
<organism evidence="2 3">
    <name type="scientific">Aeropyrum pernix</name>
    <dbReference type="NCBI Taxonomy" id="56636"/>
    <lineage>
        <taxon>Archaea</taxon>
        <taxon>Thermoproteota</taxon>
        <taxon>Thermoprotei</taxon>
        <taxon>Desulfurococcales</taxon>
        <taxon>Desulfurococcaceae</taxon>
        <taxon>Aeropyrum</taxon>
    </lineage>
</organism>
<sequence length="62" mass="7051">MSKESEAIERLLLWHIASVLLKLMEYESKGYNPTISELITASGIFQSLFRTSLNANSKKQAY</sequence>
<dbReference type="SUPFAM" id="SSF46785">
    <property type="entry name" value="Winged helix' DNA-binding domain"/>
    <property type="match status" value="1"/>
</dbReference>
<accession>A0A401H837</accession>
<dbReference type="AlphaFoldDB" id="A0A401H837"/>
<protein>
    <recommendedName>
        <fullName evidence="1">ArnR1-like winged-helix domain-containing protein</fullName>
    </recommendedName>
</protein>
<gene>
    <name evidence="2" type="ORF">apy_02990</name>
</gene>
<reference evidence="2 3" key="1">
    <citation type="submission" date="2017-02" db="EMBL/GenBank/DDBJ databases">
        <title>isolation and characterization of a novel temperate virus Aeropyrum globular virus 1 infecting hyperthermophilic archaeon Aeropyrum.</title>
        <authorList>
            <person name="Yumiya M."/>
            <person name="Yoshida T."/>
            <person name="Sako Y."/>
        </authorList>
    </citation>
    <scope>NUCLEOTIDE SEQUENCE [LARGE SCALE GENOMIC DNA]</scope>
    <source>
        <strain evidence="2 3">YK1-12-2013</strain>
    </source>
</reference>
<evidence type="ECO:0000313" key="3">
    <source>
        <dbReference type="Proteomes" id="UP000291213"/>
    </source>
</evidence>
<dbReference type="RefSeq" id="WP_131159638.1">
    <property type="nucleotide sequence ID" value="NZ_BDMD01000011.1"/>
</dbReference>
<name>A0A401H837_AERPX</name>
<comment type="caution">
    <text evidence="2">The sequence shown here is derived from an EMBL/GenBank/DDBJ whole genome shotgun (WGS) entry which is preliminary data.</text>
</comment>